<name>A0A853K7M1_9BACL</name>
<sequence length="73" mass="8281">MLNITDNIAITVEAAFVQRIGKRPIFFATFLKIRLSRAKQTRQSERANPRRAAEPNGILMKVEHEEADLNGSE</sequence>
<reference evidence="2 3" key="1">
    <citation type="submission" date="2016-02" db="EMBL/GenBank/DDBJ databases">
        <title>Draft genome sequence of Acidibacillus ferrooxidans SLC66.</title>
        <authorList>
            <person name="Oliveira G."/>
            <person name="Nancucheo I."/>
            <person name="Dall'Agnol H."/>
            <person name="Johnson B."/>
            <person name="Oliveira R."/>
            <person name="Nunes G.L."/>
            <person name="Tzotzos G."/>
            <person name="Orellana S.C."/>
            <person name="Salim A.C."/>
            <person name="Araujo F.M."/>
        </authorList>
    </citation>
    <scope>NUCLEOTIDE SEQUENCE [LARGE SCALE GENOMIC DNA]</scope>
    <source>
        <strain evidence="2 3">SLC66</strain>
    </source>
</reference>
<dbReference type="EMBL" id="LSUQ01000073">
    <property type="protein sequence ID" value="OAG91089.1"/>
    <property type="molecule type" value="Genomic_DNA"/>
</dbReference>
<dbReference type="RefSeq" id="WP_156481934.1">
    <property type="nucleotide sequence ID" value="NZ_LSUQ01000073.1"/>
</dbReference>
<proteinExistence type="predicted"/>
<organism evidence="2 3">
    <name type="scientific">Ferroacidibacillus organovorans</name>
    <dbReference type="NCBI Taxonomy" id="1765683"/>
    <lineage>
        <taxon>Bacteria</taxon>
        <taxon>Bacillati</taxon>
        <taxon>Bacillota</taxon>
        <taxon>Bacilli</taxon>
        <taxon>Bacillales</taxon>
        <taxon>Alicyclobacillaceae</taxon>
        <taxon>Ferroacidibacillus</taxon>
    </lineage>
</organism>
<dbReference type="AlphaFoldDB" id="A0A853K7M1"/>
<feature type="region of interest" description="Disordered" evidence="1">
    <location>
        <begin position="38"/>
        <end position="73"/>
    </location>
</feature>
<evidence type="ECO:0000313" key="2">
    <source>
        <dbReference type="EMBL" id="OAG91089.1"/>
    </source>
</evidence>
<feature type="compositionally biased region" description="Basic and acidic residues" evidence="1">
    <location>
        <begin position="42"/>
        <end position="53"/>
    </location>
</feature>
<dbReference type="Proteomes" id="UP000077421">
    <property type="component" value="Unassembled WGS sequence"/>
</dbReference>
<accession>A0A853K7M1</accession>
<gene>
    <name evidence="2" type="ORF">AYW79_13950</name>
</gene>
<protein>
    <submittedName>
        <fullName evidence="2">Uncharacterized protein</fullName>
    </submittedName>
</protein>
<comment type="caution">
    <text evidence="2">The sequence shown here is derived from an EMBL/GenBank/DDBJ whole genome shotgun (WGS) entry which is preliminary data.</text>
</comment>
<evidence type="ECO:0000313" key="3">
    <source>
        <dbReference type="Proteomes" id="UP000077421"/>
    </source>
</evidence>
<evidence type="ECO:0000256" key="1">
    <source>
        <dbReference type="SAM" id="MobiDB-lite"/>
    </source>
</evidence>